<evidence type="ECO:0000256" key="1">
    <source>
        <dbReference type="SAM" id="MobiDB-lite"/>
    </source>
</evidence>
<dbReference type="EMBL" id="JAGMUV010000029">
    <property type="protein sequence ID" value="KAH7116370.1"/>
    <property type="molecule type" value="Genomic_DNA"/>
</dbReference>
<dbReference type="AlphaFoldDB" id="A0A9P9D9P7"/>
<accession>A0A9P9D9P7</accession>
<evidence type="ECO:0000313" key="3">
    <source>
        <dbReference type="Proteomes" id="UP000738349"/>
    </source>
</evidence>
<sequence length="124" mass="13301">MCAHCRSSSFVADAKETLSATAAASATPTEGPRKVKLKITQSQPSTPAERPPAKTRAGRQTKPTQKLVESKKRPHDDDDDETLAAPAHPTTKVKLKASLAKALLRKEEVQALVFSVPVASDFLL</sequence>
<proteinExistence type="predicted"/>
<feature type="region of interest" description="Disordered" evidence="1">
    <location>
        <begin position="20"/>
        <end position="90"/>
    </location>
</feature>
<feature type="compositionally biased region" description="Low complexity" evidence="1">
    <location>
        <begin position="20"/>
        <end position="29"/>
    </location>
</feature>
<gene>
    <name evidence="2" type="ORF">EDB81DRAFT_892521</name>
</gene>
<name>A0A9P9D9P7_9HYPO</name>
<reference evidence="2" key="1">
    <citation type="journal article" date="2021" name="Nat. Commun.">
        <title>Genetic determinants of endophytism in the Arabidopsis root mycobiome.</title>
        <authorList>
            <person name="Mesny F."/>
            <person name="Miyauchi S."/>
            <person name="Thiergart T."/>
            <person name="Pickel B."/>
            <person name="Atanasova L."/>
            <person name="Karlsson M."/>
            <person name="Huettel B."/>
            <person name="Barry K.W."/>
            <person name="Haridas S."/>
            <person name="Chen C."/>
            <person name="Bauer D."/>
            <person name="Andreopoulos W."/>
            <person name="Pangilinan J."/>
            <person name="LaButti K."/>
            <person name="Riley R."/>
            <person name="Lipzen A."/>
            <person name="Clum A."/>
            <person name="Drula E."/>
            <person name="Henrissat B."/>
            <person name="Kohler A."/>
            <person name="Grigoriev I.V."/>
            <person name="Martin F.M."/>
            <person name="Hacquard S."/>
        </authorList>
    </citation>
    <scope>NUCLEOTIDE SEQUENCE</scope>
    <source>
        <strain evidence="2">MPI-CAGE-AT-0147</strain>
    </source>
</reference>
<dbReference type="Proteomes" id="UP000738349">
    <property type="component" value="Unassembled WGS sequence"/>
</dbReference>
<protein>
    <submittedName>
        <fullName evidence="2">Uncharacterized protein</fullName>
    </submittedName>
</protein>
<comment type="caution">
    <text evidence="2">The sequence shown here is derived from an EMBL/GenBank/DDBJ whole genome shotgun (WGS) entry which is preliminary data.</text>
</comment>
<keyword evidence="3" id="KW-1185">Reference proteome</keyword>
<organism evidence="2 3">
    <name type="scientific">Dactylonectria macrodidyma</name>
    <dbReference type="NCBI Taxonomy" id="307937"/>
    <lineage>
        <taxon>Eukaryota</taxon>
        <taxon>Fungi</taxon>
        <taxon>Dikarya</taxon>
        <taxon>Ascomycota</taxon>
        <taxon>Pezizomycotina</taxon>
        <taxon>Sordariomycetes</taxon>
        <taxon>Hypocreomycetidae</taxon>
        <taxon>Hypocreales</taxon>
        <taxon>Nectriaceae</taxon>
        <taxon>Dactylonectria</taxon>
    </lineage>
</organism>
<dbReference type="OrthoDB" id="153872at2759"/>
<evidence type="ECO:0000313" key="2">
    <source>
        <dbReference type="EMBL" id="KAH7116370.1"/>
    </source>
</evidence>